<dbReference type="InterPro" id="IPR004358">
    <property type="entry name" value="Sig_transdc_His_kin-like_C"/>
</dbReference>
<feature type="domain" description="Histidine kinase" evidence="9">
    <location>
        <begin position="188"/>
        <end position="405"/>
    </location>
</feature>
<keyword evidence="8" id="KW-0812">Transmembrane</keyword>
<dbReference type="EMBL" id="DWZA01000017">
    <property type="protein sequence ID" value="HJA70281.1"/>
    <property type="molecule type" value="Genomic_DNA"/>
</dbReference>
<dbReference type="GO" id="GO:0000155">
    <property type="term" value="F:phosphorelay sensor kinase activity"/>
    <property type="evidence" value="ECO:0007669"/>
    <property type="project" value="InterPro"/>
</dbReference>
<keyword evidence="4" id="KW-0597">Phosphoprotein</keyword>
<dbReference type="PANTHER" id="PTHR45453">
    <property type="entry name" value="PHOSPHATE REGULON SENSOR PROTEIN PHOR"/>
    <property type="match status" value="1"/>
</dbReference>
<evidence type="ECO:0000313" key="11">
    <source>
        <dbReference type="Proteomes" id="UP000823900"/>
    </source>
</evidence>
<dbReference type="Gene3D" id="3.30.565.10">
    <property type="entry name" value="Histidine kinase-like ATPase, C-terminal domain"/>
    <property type="match status" value="1"/>
</dbReference>
<dbReference type="EC" id="2.7.13.3" evidence="3"/>
<dbReference type="SMART" id="SM00387">
    <property type="entry name" value="HATPase_c"/>
    <property type="match status" value="1"/>
</dbReference>
<keyword evidence="8" id="KW-0472">Membrane</keyword>
<gene>
    <name evidence="10" type="ORF">IAA07_01715</name>
</gene>
<keyword evidence="5" id="KW-0808">Transferase</keyword>
<dbReference type="Pfam" id="PF00512">
    <property type="entry name" value="HisKA"/>
    <property type="match status" value="1"/>
</dbReference>
<keyword evidence="8" id="KW-1133">Transmembrane helix</keyword>
<dbReference type="SUPFAM" id="SSF47384">
    <property type="entry name" value="Homodimeric domain of signal transducing histidine kinase"/>
    <property type="match status" value="1"/>
</dbReference>
<dbReference type="Pfam" id="PF02518">
    <property type="entry name" value="HATPase_c"/>
    <property type="match status" value="1"/>
</dbReference>
<evidence type="ECO:0000256" key="6">
    <source>
        <dbReference type="ARBA" id="ARBA00022777"/>
    </source>
</evidence>
<dbReference type="CDD" id="cd00082">
    <property type="entry name" value="HisKA"/>
    <property type="match status" value="1"/>
</dbReference>
<dbReference type="InterPro" id="IPR003594">
    <property type="entry name" value="HATPase_dom"/>
</dbReference>
<dbReference type="Proteomes" id="UP000823900">
    <property type="component" value="Unassembled WGS sequence"/>
</dbReference>
<name>A0A9D2HF27_9FIRM</name>
<accession>A0A9D2HF27</accession>
<evidence type="ECO:0000256" key="2">
    <source>
        <dbReference type="ARBA" id="ARBA00004370"/>
    </source>
</evidence>
<dbReference type="InterPro" id="IPR036890">
    <property type="entry name" value="HATPase_C_sf"/>
</dbReference>
<dbReference type="InterPro" id="IPR005467">
    <property type="entry name" value="His_kinase_dom"/>
</dbReference>
<reference evidence="10" key="2">
    <citation type="submission" date="2021-04" db="EMBL/GenBank/DDBJ databases">
        <authorList>
            <person name="Gilroy R."/>
        </authorList>
    </citation>
    <scope>NUCLEOTIDE SEQUENCE</scope>
    <source>
        <strain evidence="10">CHK178-16964</strain>
    </source>
</reference>
<dbReference type="GO" id="GO:0005886">
    <property type="term" value="C:plasma membrane"/>
    <property type="evidence" value="ECO:0007669"/>
    <property type="project" value="TreeGrafter"/>
</dbReference>
<comment type="catalytic activity">
    <reaction evidence="1">
        <text>ATP + protein L-histidine = ADP + protein N-phospho-L-histidine.</text>
        <dbReference type="EC" id="2.7.13.3"/>
    </reaction>
</comment>
<feature type="transmembrane region" description="Helical" evidence="8">
    <location>
        <begin position="146"/>
        <end position="172"/>
    </location>
</feature>
<dbReference type="SMART" id="SM00388">
    <property type="entry name" value="HisKA"/>
    <property type="match status" value="1"/>
</dbReference>
<dbReference type="GO" id="GO:0016036">
    <property type="term" value="P:cellular response to phosphate starvation"/>
    <property type="evidence" value="ECO:0007669"/>
    <property type="project" value="TreeGrafter"/>
</dbReference>
<reference evidence="10" key="1">
    <citation type="journal article" date="2021" name="PeerJ">
        <title>Extensive microbial diversity within the chicken gut microbiome revealed by metagenomics and culture.</title>
        <authorList>
            <person name="Gilroy R."/>
            <person name="Ravi A."/>
            <person name="Getino M."/>
            <person name="Pursley I."/>
            <person name="Horton D.L."/>
            <person name="Alikhan N.F."/>
            <person name="Baker D."/>
            <person name="Gharbi K."/>
            <person name="Hall N."/>
            <person name="Watson M."/>
            <person name="Adriaenssens E.M."/>
            <person name="Foster-Nyarko E."/>
            <person name="Jarju S."/>
            <person name="Secka A."/>
            <person name="Antonio M."/>
            <person name="Oren A."/>
            <person name="Chaudhuri R.R."/>
            <person name="La Ragione R."/>
            <person name="Hildebrand F."/>
            <person name="Pallen M.J."/>
        </authorList>
    </citation>
    <scope>NUCLEOTIDE SEQUENCE</scope>
    <source>
        <strain evidence="10">CHK178-16964</strain>
    </source>
</reference>
<keyword evidence="7" id="KW-0902">Two-component regulatory system</keyword>
<evidence type="ECO:0000256" key="8">
    <source>
        <dbReference type="SAM" id="Phobius"/>
    </source>
</evidence>
<evidence type="ECO:0000256" key="4">
    <source>
        <dbReference type="ARBA" id="ARBA00022553"/>
    </source>
</evidence>
<evidence type="ECO:0000256" key="7">
    <source>
        <dbReference type="ARBA" id="ARBA00023012"/>
    </source>
</evidence>
<comment type="caution">
    <text evidence="10">The sequence shown here is derived from an EMBL/GenBank/DDBJ whole genome shotgun (WGS) entry which is preliminary data.</text>
</comment>
<evidence type="ECO:0000259" key="9">
    <source>
        <dbReference type="PROSITE" id="PS50109"/>
    </source>
</evidence>
<keyword evidence="6 10" id="KW-0418">Kinase</keyword>
<evidence type="ECO:0000313" key="10">
    <source>
        <dbReference type="EMBL" id="HJA70281.1"/>
    </source>
</evidence>
<evidence type="ECO:0000256" key="5">
    <source>
        <dbReference type="ARBA" id="ARBA00022679"/>
    </source>
</evidence>
<dbReference type="InterPro" id="IPR003661">
    <property type="entry name" value="HisK_dim/P_dom"/>
</dbReference>
<organism evidence="10 11">
    <name type="scientific">Candidatus Lachnoclostridium stercoravium</name>
    <dbReference type="NCBI Taxonomy" id="2838633"/>
    <lineage>
        <taxon>Bacteria</taxon>
        <taxon>Bacillati</taxon>
        <taxon>Bacillota</taxon>
        <taxon>Clostridia</taxon>
        <taxon>Lachnospirales</taxon>
        <taxon>Lachnospiraceae</taxon>
    </lineage>
</organism>
<feature type="transmembrane region" description="Helical" evidence="8">
    <location>
        <begin position="12"/>
        <end position="34"/>
    </location>
</feature>
<proteinExistence type="predicted"/>
<dbReference type="PANTHER" id="PTHR45453:SF1">
    <property type="entry name" value="PHOSPHATE REGULON SENSOR PROTEIN PHOR"/>
    <property type="match status" value="1"/>
</dbReference>
<evidence type="ECO:0000256" key="3">
    <source>
        <dbReference type="ARBA" id="ARBA00012438"/>
    </source>
</evidence>
<dbReference type="AlphaFoldDB" id="A0A9D2HF27"/>
<dbReference type="FunFam" id="1.10.287.130:FF:000001">
    <property type="entry name" value="Two-component sensor histidine kinase"/>
    <property type="match status" value="1"/>
</dbReference>
<dbReference type="InterPro" id="IPR050351">
    <property type="entry name" value="BphY/WalK/GraS-like"/>
</dbReference>
<dbReference type="PRINTS" id="PR00344">
    <property type="entry name" value="BCTRLSENSOR"/>
</dbReference>
<evidence type="ECO:0000256" key="1">
    <source>
        <dbReference type="ARBA" id="ARBA00000085"/>
    </source>
</evidence>
<comment type="subcellular location">
    <subcellularLocation>
        <location evidence="2">Membrane</location>
    </subcellularLocation>
</comment>
<dbReference type="SUPFAM" id="SSF55874">
    <property type="entry name" value="ATPase domain of HSP90 chaperone/DNA topoisomerase II/histidine kinase"/>
    <property type="match status" value="1"/>
</dbReference>
<dbReference type="GO" id="GO:0004721">
    <property type="term" value="F:phosphoprotein phosphatase activity"/>
    <property type="evidence" value="ECO:0007669"/>
    <property type="project" value="TreeGrafter"/>
</dbReference>
<protein>
    <recommendedName>
        <fullName evidence="3">histidine kinase</fullName>
        <ecNumber evidence="3">2.7.13.3</ecNumber>
    </recommendedName>
</protein>
<sequence length="411" mass="46038">MKELKRLQVKFVVSTMVMVSLIIGLAFLAIGYVAKTMVEQSAVPFPASAEPQNAREYFSPDREARLPYFILITDGDQEVIGVEGQYRLEAEDEFLSLLALESLSAAEDEGVLERYQLQYSRRPVGGGYQITYVDASVGNAYKDHMWSVLGLTGAAVWAAFFVISCLLSRWVVAPVGASMRREKQFVADASHELKTPLTVIMANSQLLEENGKEASDEDRRRWIINIRQEASDMKHLVEEMLTLARNESSVHTEGRELCCLSDIVTESALSFESVFYQSGKELVSQVDEDVYMKGDEKQLHQLLKILLENAWKYSPDGSRSSIELARSGKKKTRLSISNPGEPISQKEQKLVFDRFYRADGSRSDGKGYGLGLAIAKTIAEKHKARIQVESSGGINRFSVEFHTVFHAEKTL</sequence>
<dbReference type="Gene3D" id="1.10.287.130">
    <property type="match status" value="1"/>
</dbReference>
<dbReference type="PROSITE" id="PS50109">
    <property type="entry name" value="HIS_KIN"/>
    <property type="match status" value="1"/>
</dbReference>
<dbReference type="InterPro" id="IPR036097">
    <property type="entry name" value="HisK_dim/P_sf"/>
</dbReference>